<dbReference type="EC" id="1.3.1.98" evidence="6 20"/>
<evidence type="ECO:0000256" key="9">
    <source>
        <dbReference type="ARBA" id="ARBA00022618"/>
    </source>
</evidence>
<dbReference type="Gene3D" id="3.30.43.10">
    <property type="entry name" value="Uridine Diphospho-n-acetylenolpyruvylglucosamine Reductase, domain 2"/>
    <property type="match status" value="1"/>
</dbReference>
<keyword evidence="10 20" id="KW-0285">Flavoprotein</keyword>
<comment type="function">
    <text evidence="2 20">Cell wall formation.</text>
</comment>
<dbReference type="GO" id="GO:0008762">
    <property type="term" value="F:UDP-N-acetylmuramate dehydrogenase activity"/>
    <property type="evidence" value="ECO:0007669"/>
    <property type="project" value="UniProtKB-UniRule"/>
</dbReference>
<evidence type="ECO:0000256" key="15">
    <source>
        <dbReference type="ARBA" id="ARBA00023002"/>
    </source>
</evidence>
<keyword evidence="15 20" id="KW-0560">Oxidoreductase</keyword>
<dbReference type="InterPro" id="IPR016169">
    <property type="entry name" value="FAD-bd_PCMH_sub2"/>
</dbReference>
<evidence type="ECO:0000256" key="7">
    <source>
        <dbReference type="ARBA" id="ARBA00015188"/>
    </source>
</evidence>
<dbReference type="PANTHER" id="PTHR21071">
    <property type="entry name" value="UDP-N-ACETYLENOLPYRUVOYLGLUCOSAMINE REDUCTASE"/>
    <property type="match status" value="1"/>
</dbReference>
<dbReference type="AlphaFoldDB" id="A0A495V560"/>
<dbReference type="GO" id="GO:0009252">
    <property type="term" value="P:peptidoglycan biosynthetic process"/>
    <property type="evidence" value="ECO:0007669"/>
    <property type="project" value="UniProtKB-UniRule"/>
</dbReference>
<dbReference type="Gene3D" id="3.90.78.10">
    <property type="entry name" value="UDP-N-acetylenolpyruvoylglucosamine reductase, C-terminal domain"/>
    <property type="match status" value="1"/>
</dbReference>
<evidence type="ECO:0000256" key="12">
    <source>
        <dbReference type="ARBA" id="ARBA00022857"/>
    </source>
</evidence>
<proteinExistence type="inferred from homology"/>
<dbReference type="OrthoDB" id="9804753at2"/>
<evidence type="ECO:0000256" key="13">
    <source>
        <dbReference type="ARBA" id="ARBA00022960"/>
    </source>
</evidence>
<comment type="subcellular location">
    <subcellularLocation>
        <location evidence="3 20">Cytoplasm</location>
    </subcellularLocation>
</comment>
<keyword evidence="11 20" id="KW-0274">FAD</keyword>
<dbReference type="NCBIfam" id="TIGR00179">
    <property type="entry name" value="murB"/>
    <property type="match status" value="1"/>
</dbReference>
<evidence type="ECO:0000256" key="5">
    <source>
        <dbReference type="ARBA" id="ARBA00010485"/>
    </source>
</evidence>
<protein>
    <recommendedName>
        <fullName evidence="7 20">UDP-N-acetylenolpyruvoylglucosamine reductase</fullName>
        <ecNumber evidence="6 20">1.3.1.98</ecNumber>
    </recommendedName>
    <alternativeName>
        <fullName evidence="18 20">UDP-N-acetylmuramate dehydrogenase</fullName>
    </alternativeName>
</protein>
<keyword evidence="16 20" id="KW-0131">Cell cycle</keyword>
<feature type="active site" evidence="20">
    <location>
        <position position="282"/>
    </location>
</feature>
<dbReference type="GO" id="GO:0051301">
    <property type="term" value="P:cell division"/>
    <property type="evidence" value="ECO:0007669"/>
    <property type="project" value="UniProtKB-KW"/>
</dbReference>
<dbReference type="Pfam" id="PF01565">
    <property type="entry name" value="FAD_binding_4"/>
    <property type="match status" value="1"/>
</dbReference>
<comment type="cofactor">
    <cofactor evidence="1 20">
        <name>FAD</name>
        <dbReference type="ChEBI" id="CHEBI:57692"/>
    </cofactor>
</comment>
<organism evidence="22 23">
    <name type="scientific">Thiocapsa rosea</name>
    <dbReference type="NCBI Taxonomy" id="69360"/>
    <lineage>
        <taxon>Bacteria</taxon>
        <taxon>Pseudomonadati</taxon>
        <taxon>Pseudomonadota</taxon>
        <taxon>Gammaproteobacteria</taxon>
        <taxon>Chromatiales</taxon>
        <taxon>Chromatiaceae</taxon>
        <taxon>Thiocapsa</taxon>
    </lineage>
</organism>
<evidence type="ECO:0000256" key="8">
    <source>
        <dbReference type="ARBA" id="ARBA00022490"/>
    </source>
</evidence>
<comment type="similarity">
    <text evidence="5 20">Belongs to the MurB family.</text>
</comment>
<dbReference type="PROSITE" id="PS51387">
    <property type="entry name" value="FAD_PCMH"/>
    <property type="match status" value="1"/>
</dbReference>
<evidence type="ECO:0000256" key="19">
    <source>
        <dbReference type="ARBA" id="ARBA00048914"/>
    </source>
</evidence>
<keyword evidence="17 20" id="KW-0961">Cell wall biogenesis/degradation</keyword>
<dbReference type="InterPro" id="IPR036318">
    <property type="entry name" value="FAD-bd_PCMH-like_sf"/>
</dbReference>
<feature type="active site" evidence="20">
    <location>
        <position position="163"/>
    </location>
</feature>
<reference evidence="22 23" key="1">
    <citation type="submission" date="2018-10" db="EMBL/GenBank/DDBJ databases">
        <title>Genomic Encyclopedia of Archaeal and Bacterial Type Strains, Phase II (KMG-II): from individual species to whole genera.</title>
        <authorList>
            <person name="Goeker M."/>
        </authorList>
    </citation>
    <scope>NUCLEOTIDE SEQUENCE [LARGE SCALE GENOMIC DNA]</scope>
    <source>
        <strain evidence="22 23">DSM 235</strain>
    </source>
</reference>
<dbReference type="Proteomes" id="UP000274556">
    <property type="component" value="Unassembled WGS sequence"/>
</dbReference>
<dbReference type="RefSeq" id="WP_120796035.1">
    <property type="nucleotide sequence ID" value="NZ_RBXL01000001.1"/>
</dbReference>
<keyword evidence="13 20" id="KW-0133">Cell shape</keyword>
<dbReference type="GO" id="GO:0008360">
    <property type="term" value="P:regulation of cell shape"/>
    <property type="evidence" value="ECO:0007669"/>
    <property type="project" value="UniProtKB-KW"/>
</dbReference>
<dbReference type="HAMAP" id="MF_00037">
    <property type="entry name" value="MurB"/>
    <property type="match status" value="1"/>
</dbReference>
<dbReference type="InterPro" id="IPR003170">
    <property type="entry name" value="MurB"/>
</dbReference>
<evidence type="ECO:0000259" key="21">
    <source>
        <dbReference type="PROSITE" id="PS51387"/>
    </source>
</evidence>
<dbReference type="InterPro" id="IPR036635">
    <property type="entry name" value="MurB_C_sf"/>
</dbReference>
<dbReference type="PANTHER" id="PTHR21071:SF4">
    <property type="entry name" value="UDP-N-ACETYLENOLPYRUVOYLGLUCOSAMINE REDUCTASE"/>
    <property type="match status" value="1"/>
</dbReference>
<gene>
    <name evidence="20" type="primary">murB</name>
    <name evidence="22" type="ORF">BDD21_0802</name>
</gene>
<dbReference type="InterPro" id="IPR016167">
    <property type="entry name" value="FAD-bd_PCMH_sub1"/>
</dbReference>
<comment type="pathway">
    <text evidence="4 20">Cell wall biogenesis; peptidoglycan biosynthesis.</text>
</comment>
<comment type="caution">
    <text evidence="22">The sequence shown here is derived from an EMBL/GenBank/DDBJ whole genome shotgun (WGS) entry which is preliminary data.</text>
</comment>
<sequence>MMGELREREPLSRHTSWRVGGPARRFYRPTDAADLAAFLARLDPQEPLLWLGLGSNLLVDDAGFPGTVIQTRDCLTRLERRGATGIHAESGVSCAKVARFASRHDLVGCEFLAGIPGTMGGALAMNAGAWGGETWEHVVSVRTIDRFGRIRERGPGDFSIGYREVIGPPGEWFLDVALELAPGDGKAGMARIRELLDRRAQTQPVGLPSCGSVFRNPPGDHAARLIEAEGLKGYRIGGAQVSEKHANFIINTGEASAADIRELIDLVQRRVEDATGVRLVPEVKRIAGEHP</sequence>
<evidence type="ECO:0000256" key="10">
    <source>
        <dbReference type="ARBA" id="ARBA00022630"/>
    </source>
</evidence>
<dbReference type="EMBL" id="RBXL01000001">
    <property type="protein sequence ID" value="RKT43467.1"/>
    <property type="molecule type" value="Genomic_DNA"/>
</dbReference>
<dbReference type="GO" id="GO:0071949">
    <property type="term" value="F:FAD binding"/>
    <property type="evidence" value="ECO:0007669"/>
    <property type="project" value="InterPro"/>
</dbReference>
<dbReference type="UniPathway" id="UPA00219"/>
<evidence type="ECO:0000256" key="4">
    <source>
        <dbReference type="ARBA" id="ARBA00004752"/>
    </source>
</evidence>
<keyword evidence="9 20" id="KW-0132">Cell division</keyword>
<evidence type="ECO:0000256" key="2">
    <source>
        <dbReference type="ARBA" id="ARBA00003921"/>
    </source>
</evidence>
<dbReference type="GO" id="GO:0071555">
    <property type="term" value="P:cell wall organization"/>
    <property type="evidence" value="ECO:0007669"/>
    <property type="project" value="UniProtKB-KW"/>
</dbReference>
<evidence type="ECO:0000256" key="17">
    <source>
        <dbReference type="ARBA" id="ARBA00023316"/>
    </source>
</evidence>
<name>A0A495V560_9GAMM</name>
<dbReference type="Gene3D" id="3.30.465.10">
    <property type="match status" value="1"/>
</dbReference>
<evidence type="ECO:0000256" key="14">
    <source>
        <dbReference type="ARBA" id="ARBA00022984"/>
    </source>
</evidence>
<dbReference type="InterPro" id="IPR011601">
    <property type="entry name" value="MurB_C"/>
</dbReference>
<feature type="active site" description="Proton donor" evidence="20">
    <location>
        <position position="212"/>
    </location>
</feature>
<evidence type="ECO:0000256" key="6">
    <source>
        <dbReference type="ARBA" id="ARBA00012518"/>
    </source>
</evidence>
<keyword evidence="14 20" id="KW-0573">Peptidoglycan synthesis</keyword>
<evidence type="ECO:0000256" key="16">
    <source>
        <dbReference type="ARBA" id="ARBA00023306"/>
    </source>
</evidence>
<evidence type="ECO:0000256" key="11">
    <source>
        <dbReference type="ARBA" id="ARBA00022827"/>
    </source>
</evidence>
<dbReference type="InterPro" id="IPR016166">
    <property type="entry name" value="FAD-bd_PCMH"/>
</dbReference>
<dbReference type="Pfam" id="PF02873">
    <property type="entry name" value="MurB_C"/>
    <property type="match status" value="1"/>
</dbReference>
<keyword evidence="8 20" id="KW-0963">Cytoplasm</keyword>
<evidence type="ECO:0000256" key="1">
    <source>
        <dbReference type="ARBA" id="ARBA00001974"/>
    </source>
</evidence>
<evidence type="ECO:0000313" key="23">
    <source>
        <dbReference type="Proteomes" id="UP000274556"/>
    </source>
</evidence>
<dbReference type="SUPFAM" id="SSF56194">
    <property type="entry name" value="Uridine diphospho-N-Acetylenolpyruvylglucosamine reductase, MurB, C-terminal domain"/>
    <property type="match status" value="1"/>
</dbReference>
<evidence type="ECO:0000256" key="18">
    <source>
        <dbReference type="ARBA" id="ARBA00031026"/>
    </source>
</evidence>
<feature type="domain" description="FAD-binding PCMH-type" evidence="21">
    <location>
        <begin position="19"/>
        <end position="183"/>
    </location>
</feature>
<accession>A0A495V560</accession>
<dbReference type="NCBIfam" id="NF010480">
    <property type="entry name" value="PRK13905.1"/>
    <property type="match status" value="1"/>
</dbReference>
<keyword evidence="12 20" id="KW-0521">NADP</keyword>
<comment type="catalytic activity">
    <reaction evidence="19 20">
        <text>UDP-N-acetyl-alpha-D-muramate + NADP(+) = UDP-N-acetyl-3-O-(1-carboxyvinyl)-alpha-D-glucosamine + NADPH + H(+)</text>
        <dbReference type="Rhea" id="RHEA:12248"/>
        <dbReference type="ChEBI" id="CHEBI:15378"/>
        <dbReference type="ChEBI" id="CHEBI:57783"/>
        <dbReference type="ChEBI" id="CHEBI:58349"/>
        <dbReference type="ChEBI" id="CHEBI:68483"/>
        <dbReference type="ChEBI" id="CHEBI:70757"/>
        <dbReference type="EC" id="1.3.1.98"/>
    </reaction>
</comment>
<dbReference type="GO" id="GO:0005829">
    <property type="term" value="C:cytosol"/>
    <property type="evidence" value="ECO:0007669"/>
    <property type="project" value="TreeGrafter"/>
</dbReference>
<evidence type="ECO:0000256" key="3">
    <source>
        <dbReference type="ARBA" id="ARBA00004496"/>
    </source>
</evidence>
<evidence type="ECO:0000256" key="20">
    <source>
        <dbReference type="HAMAP-Rule" id="MF_00037"/>
    </source>
</evidence>
<keyword evidence="23" id="KW-1185">Reference proteome</keyword>
<dbReference type="InterPro" id="IPR006094">
    <property type="entry name" value="Oxid_FAD_bind_N"/>
</dbReference>
<evidence type="ECO:0000313" key="22">
    <source>
        <dbReference type="EMBL" id="RKT43467.1"/>
    </source>
</evidence>
<dbReference type="SUPFAM" id="SSF56176">
    <property type="entry name" value="FAD-binding/transporter-associated domain-like"/>
    <property type="match status" value="1"/>
</dbReference>